<protein>
    <submittedName>
        <fullName evidence="1">IS66 family insertion sequence element accessory protein TnpB</fullName>
    </submittedName>
</protein>
<comment type="caution">
    <text evidence="1">The sequence shown here is derived from an EMBL/GenBank/DDBJ whole genome shotgun (WGS) entry which is preliminary data.</text>
</comment>
<dbReference type="InterPro" id="IPR008878">
    <property type="entry name" value="Transposase_IS66_Orf2"/>
</dbReference>
<evidence type="ECO:0000313" key="2">
    <source>
        <dbReference type="Proteomes" id="UP001595648"/>
    </source>
</evidence>
<dbReference type="Proteomes" id="UP001595648">
    <property type="component" value="Unassembled WGS sequence"/>
</dbReference>
<reference evidence="2" key="1">
    <citation type="journal article" date="2019" name="Int. J. Syst. Evol. Microbiol.">
        <title>The Global Catalogue of Microorganisms (GCM) 10K type strain sequencing project: providing services to taxonomists for standard genome sequencing and annotation.</title>
        <authorList>
            <consortium name="The Broad Institute Genomics Platform"/>
            <consortium name="The Broad Institute Genome Sequencing Center for Infectious Disease"/>
            <person name="Wu L."/>
            <person name="Ma J."/>
        </authorList>
    </citation>
    <scope>NUCLEOTIDE SEQUENCE [LARGE SCALE GENOMIC DNA]</scope>
    <source>
        <strain evidence="2">ICMP 19515</strain>
    </source>
</reference>
<keyword evidence="2" id="KW-1185">Reference proteome</keyword>
<accession>A0ABV7MSM7</accession>
<name>A0ABV7MSM7_9HYPH</name>
<dbReference type="Pfam" id="PF05717">
    <property type="entry name" value="TnpB_IS66"/>
    <property type="match status" value="1"/>
</dbReference>
<proteinExistence type="predicted"/>
<dbReference type="EMBL" id="JBHRVD010000001">
    <property type="protein sequence ID" value="MFC3323618.1"/>
    <property type="molecule type" value="Genomic_DNA"/>
</dbReference>
<gene>
    <name evidence="1" type="primary">tnpB</name>
    <name evidence="1" type="ORF">ACFOJ9_17795</name>
</gene>
<evidence type="ECO:0000313" key="1">
    <source>
        <dbReference type="EMBL" id="MFC3323618.1"/>
    </source>
</evidence>
<organism evidence="1 2">
    <name type="scientific">Mesorhizobium cantuariense</name>
    <dbReference type="NCBI Taxonomy" id="1300275"/>
    <lineage>
        <taxon>Bacteria</taxon>
        <taxon>Pseudomonadati</taxon>
        <taxon>Pseudomonadota</taxon>
        <taxon>Alphaproteobacteria</taxon>
        <taxon>Hyphomicrobiales</taxon>
        <taxon>Phyllobacteriaceae</taxon>
        <taxon>Mesorhizobium</taxon>
    </lineage>
</organism>
<dbReference type="RefSeq" id="WP_378980231.1">
    <property type="nucleotide sequence ID" value="NZ_JBHRVD010000001.1"/>
</dbReference>
<sequence length="47" mass="5311">MGHTDMRKGMQGLALLVQQHLKRDPHLCVGRDYVAEPRRRLSGPAKS</sequence>